<dbReference type="InterPro" id="IPR029058">
    <property type="entry name" value="AB_hydrolase_fold"/>
</dbReference>
<keyword evidence="4" id="KW-1185">Reference proteome</keyword>
<dbReference type="SUPFAM" id="SSF53474">
    <property type="entry name" value="alpha/beta-Hydrolases"/>
    <property type="match status" value="1"/>
</dbReference>
<dbReference type="GO" id="GO:0016787">
    <property type="term" value="F:hydrolase activity"/>
    <property type="evidence" value="ECO:0007669"/>
    <property type="project" value="UniProtKB-KW"/>
</dbReference>
<dbReference type="AlphaFoldDB" id="A0AAV4BSY8"/>
<feature type="domain" description="Carboxylesterase type B" evidence="2">
    <location>
        <begin position="29"/>
        <end position="540"/>
    </location>
</feature>
<protein>
    <submittedName>
        <fullName evidence="3">Carboxylic ester hydrolase</fullName>
    </submittedName>
</protein>
<reference evidence="3 4" key="1">
    <citation type="journal article" date="2021" name="Elife">
        <title>Chloroplast acquisition without the gene transfer in kleptoplastic sea slugs, Plakobranchus ocellatus.</title>
        <authorList>
            <person name="Maeda T."/>
            <person name="Takahashi S."/>
            <person name="Yoshida T."/>
            <person name="Shimamura S."/>
            <person name="Takaki Y."/>
            <person name="Nagai Y."/>
            <person name="Toyoda A."/>
            <person name="Suzuki Y."/>
            <person name="Arimoto A."/>
            <person name="Ishii H."/>
            <person name="Satoh N."/>
            <person name="Nishiyama T."/>
            <person name="Hasebe M."/>
            <person name="Maruyama T."/>
            <person name="Minagawa J."/>
            <person name="Obokata J."/>
            <person name="Shigenobu S."/>
        </authorList>
    </citation>
    <scope>NUCLEOTIDE SEQUENCE [LARGE SCALE GENOMIC DNA]</scope>
</reference>
<dbReference type="Proteomes" id="UP000735302">
    <property type="component" value="Unassembled WGS sequence"/>
</dbReference>
<keyword evidence="1" id="KW-0732">Signal</keyword>
<dbReference type="EMBL" id="BLXT01005260">
    <property type="protein sequence ID" value="GFO21494.1"/>
    <property type="molecule type" value="Genomic_DNA"/>
</dbReference>
<feature type="signal peptide" evidence="1">
    <location>
        <begin position="1"/>
        <end position="22"/>
    </location>
</feature>
<proteinExistence type="predicted"/>
<evidence type="ECO:0000313" key="3">
    <source>
        <dbReference type="EMBL" id="GFO21494.1"/>
    </source>
</evidence>
<organism evidence="3 4">
    <name type="scientific">Plakobranchus ocellatus</name>
    <dbReference type="NCBI Taxonomy" id="259542"/>
    <lineage>
        <taxon>Eukaryota</taxon>
        <taxon>Metazoa</taxon>
        <taxon>Spiralia</taxon>
        <taxon>Lophotrochozoa</taxon>
        <taxon>Mollusca</taxon>
        <taxon>Gastropoda</taxon>
        <taxon>Heterobranchia</taxon>
        <taxon>Euthyneura</taxon>
        <taxon>Panpulmonata</taxon>
        <taxon>Sacoglossa</taxon>
        <taxon>Placobranchoidea</taxon>
        <taxon>Plakobranchidae</taxon>
        <taxon>Plakobranchus</taxon>
    </lineage>
</organism>
<dbReference type="Pfam" id="PF00135">
    <property type="entry name" value="COesterase"/>
    <property type="match status" value="1"/>
</dbReference>
<evidence type="ECO:0000256" key="1">
    <source>
        <dbReference type="SAM" id="SignalP"/>
    </source>
</evidence>
<name>A0AAV4BSY8_9GAST</name>
<feature type="chain" id="PRO_5043988433" evidence="1">
    <location>
        <begin position="23"/>
        <end position="549"/>
    </location>
</feature>
<sequence>MRVSFTFLLFPLALLGDCGVNCESSTPYVINTPVGKVTGKRKTRNGHTYLAFFSVPFAKPPIGDLRFKRPQPLEPPSQPTDQINSDRYKKSCWSATQKVTSKYYGEDCLYLNVFTPDGEAGPLPVMVWLHGGGFVAGSTFPEPGKMVDQGNVIVVTVNYRLSVLGFLTTEDDDFPSNNGLWDQYLAIKWVYENIQYFHGDSSSITVFGESAGAMSTALHVLSPLSSRYFHKAILQSGAMTSAISRNPQVVAKRFAELVGCTTPSGTLLKSCLSNIGIDKILKFSKPEWYASSLAQGQIDFVWTPVIDGEFILDDPLNLINNITFLEQLQVYEKDYMIGVLNDEGAIITTNFFNPIPVSVIAKVSFFEDLEKSVLQLRYGSQFQIKPELLEAVKTFYLGKDDQSSPPAPTSVLDLAGDSYIVVPAMEAALALTNGQLTRKAKTFFYHFDYCPPTGESQAPCFGHGAEVSLEFPSRNITDPVKSALSDLFISLLTRFAKSSDPGTALSCGWPEFVPGKRQYLRISPSSDVRSHLYNYRMLFWLETVPSFLH</sequence>
<dbReference type="InterPro" id="IPR002018">
    <property type="entry name" value="CarbesteraseB"/>
</dbReference>
<dbReference type="Gene3D" id="3.40.50.1820">
    <property type="entry name" value="alpha/beta hydrolase"/>
    <property type="match status" value="1"/>
</dbReference>
<dbReference type="PANTHER" id="PTHR11559">
    <property type="entry name" value="CARBOXYLESTERASE"/>
    <property type="match status" value="1"/>
</dbReference>
<accession>A0AAV4BSY8</accession>
<gene>
    <name evidence="3" type="ORF">PoB_004799900</name>
</gene>
<evidence type="ECO:0000313" key="4">
    <source>
        <dbReference type="Proteomes" id="UP000735302"/>
    </source>
</evidence>
<dbReference type="InterPro" id="IPR019819">
    <property type="entry name" value="Carboxylesterase_B_CS"/>
</dbReference>
<comment type="caution">
    <text evidence="3">The sequence shown here is derived from an EMBL/GenBank/DDBJ whole genome shotgun (WGS) entry which is preliminary data.</text>
</comment>
<evidence type="ECO:0000259" key="2">
    <source>
        <dbReference type="Pfam" id="PF00135"/>
    </source>
</evidence>
<keyword evidence="3" id="KW-0378">Hydrolase</keyword>
<dbReference type="PROSITE" id="PS00941">
    <property type="entry name" value="CARBOXYLESTERASE_B_2"/>
    <property type="match status" value="1"/>
</dbReference>
<dbReference type="InterPro" id="IPR050309">
    <property type="entry name" value="Type-B_Carboxylest/Lipase"/>
</dbReference>